<feature type="transmembrane region" description="Helical" evidence="14">
    <location>
        <begin position="173"/>
        <end position="194"/>
    </location>
</feature>
<keyword evidence="9 14" id="KW-0472">Membrane</keyword>
<feature type="transmembrane region" description="Helical" evidence="14">
    <location>
        <begin position="244"/>
        <end position="262"/>
    </location>
</feature>
<evidence type="ECO:0000256" key="9">
    <source>
        <dbReference type="ARBA" id="ARBA00023136"/>
    </source>
</evidence>
<evidence type="ECO:0000256" key="10">
    <source>
        <dbReference type="ARBA" id="ARBA00030253"/>
    </source>
</evidence>
<feature type="transmembrane region" description="Helical" evidence="14">
    <location>
        <begin position="21"/>
        <end position="43"/>
    </location>
</feature>
<comment type="similarity">
    <text evidence="14">Belongs to the UbiA prenyltransferase family. Protoheme IX farnesyltransferase subfamily.</text>
</comment>
<dbReference type="InterPro" id="IPR006369">
    <property type="entry name" value="Protohaem_IX_farnesylTrfase"/>
</dbReference>
<dbReference type="PANTHER" id="PTHR43448:SF7">
    <property type="entry name" value="4-HYDROXYBENZOATE SOLANESYLTRANSFERASE"/>
    <property type="match status" value="1"/>
</dbReference>
<protein>
    <recommendedName>
        <fullName evidence="11 14">Protoheme IX farnesyltransferase</fullName>
        <ecNumber evidence="3 14">2.5.1.141</ecNumber>
    </recommendedName>
    <alternativeName>
        <fullName evidence="12 14">Heme B farnesyltransferase</fullName>
    </alternativeName>
    <alternativeName>
        <fullName evidence="10 14">Heme O synthase</fullName>
    </alternativeName>
</protein>
<dbReference type="CDD" id="cd13957">
    <property type="entry name" value="PT_UbiA_Cox10"/>
    <property type="match status" value="1"/>
</dbReference>
<evidence type="ECO:0000256" key="12">
    <source>
        <dbReference type="ARBA" id="ARBA00042475"/>
    </source>
</evidence>
<keyword evidence="5 14" id="KW-0808">Transferase</keyword>
<dbReference type="HAMAP" id="MF_00154">
    <property type="entry name" value="CyoE_CtaB"/>
    <property type="match status" value="1"/>
</dbReference>
<dbReference type="EMBL" id="LNQR01000058">
    <property type="protein sequence ID" value="KWT85938.1"/>
    <property type="molecule type" value="Genomic_DNA"/>
</dbReference>
<dbReference type="InterPro" id="IPR000537">
    <property type="entry name" value="UbiA_prenyltransferase"/>
</dbReference>
<keyword evidence="7 14" id="KW-1133">Transmembrane helix</keyword>
<feature type="transmembrane region" description="Helical" evidence="14">
    <location>
        <begin position="95"/>
        <end position="117"/>
    </location>
</feature>
<sequence length="303" mass="33357">MKEYIMVAKIASYRERVRDHVMLAKPGIVLLVLITTLGGMYMGQRGLPAPWLILLTLVPVGLATAGSAVLNNFFDRDIDVLMNRTLKRPIPQGRVYPMNALVFGLLLIVISIFILLFVNTVTAILTAASAFIYVIPYTVLMKRKTHLVTHVGSITGALPPAIGYAAVRGSVGLEAVVLFAIMFIWQHPHFWAYALKYREDYSRAGVPVLPLSKGVKGTKLRTLIYTAVLLPVSIMPYYLKMSGIYYLVLASVLGLIYIALAVKAYLSENDSGRVLFVYSLVYISVLFTGIVADMVKQPGLIAS</sequence>
<name>A0ABR5SJW2_9BACT</name>
<evidence type="ECO:0000256" key="13">
    <source>
        <dbReference type="ARBA" id="ARBA00047690"/>
    </source>
</evidence>
<keyword evidence="8 14" id="KW-0350">Heme biosynthesis</keyword>
<evidence type="ECO:0000313" key="16">
    <source>
        <dbReference type="Proteomes" id="UP000060487"/>
    </source>
</evidence>
<dbReference type="Pfam" id="PF01040">
    <property type="entry name" value="UbiA"/>
    <property type="match status" value="1"/>
</dbReference>
<accession>A0ABR5SJW2</accession>
<keyword evidence="6 14" id="KW-0812">Transmembrane</keyword>
<proteinExistence type="inferred from homology"/>
<evidence type="ECO:0000256" key="3">
    <source>
        <dbReference type="ARBA" id="ARBA00012292"/>
    </source>
</evidence>
<dbReference type="NCBIfam" id="NF003349">
    <property type="entry name" value="PRK04375.1-2"/>
    <property type="match status" value="1"/>
</dbReference>
<evidence type="ECO:0000256" key="7">
    <source>
        <dbReference type="ARBA" id="ARBA00022989"/>
    </source>
</evidence>
<evidence type="ECO:0000256" key="11">
    <source>
        <dbReference type="ARBA" id="ARBA00040810"/>
    </source>
</evidence>
<reference evidence="15 16" key="1">
    <citation type="submission" date="2015-11" db="EMBL/GenBank/DDBJ databases">
        <authorList>
            <person name="Lin W."/>
        </authorList>
    </citation>
    <scope>NUCLEOTIDE SEQUENCE [LARGE SCALE GENOMIC DNA]</scope>
    <source>
        <strain evidence="15 16">HCH-1</strain>
    </source>
</reference>
<dbReference type="GO" id="GO:0016740">
    <property type="term" value="F:transferase activity"/>
    <property type="evidence" value="ECO:0007669"/>
    <property type="project" value="UniProtKB-KW"/>
</dbReference>
<dbReference type="PROSITE" id="PS00943">
    <property type="entry name" value="UBIA"/>
    <property type="match status" value="1"/>
</dbReference>
<dbReference type="NCBIfam" id="TIGR01473">
    <property type="entry name" value="cyoE_ctaB"/>
    <property type="match status" value="1"/>
</dbReference>
<evidence type="ECO:0000313" key="15">
    <source>
        <dbReference type="EMBL" id="KWT85938.1"/>
    </source>
</evidence>
<evidence type="ECO:0000256" key="1">
    <source>
        <dbReference type="ARBA" id="ARBA00004651"/>
    </source>
</evidence>
<feature type="transmembrane region" description="Helical" evidence="14">
    <location>
        <begin position="274"/>
        <end position="295"/>
    </location>
</feature>
<dbReference type="PANTHER" id="PTHR43448">
    <property type="entry name" value="PROTOHEME IX FARNESYLTRANSFERASE, MITOCHONDRIAL"/>
    <property type="match status" value="1"/>
</dbReference>
<dbReference type="Proteomes" id="UP000060487">
    <property type="component" value="Unassembled WGS sequence"/>
</dbReference>
<dbReference type="InterPro" id="IPR044878">
    <property type="entry name" value="UbiA_sf"/>
</dbReference>
<feature type="transmembrane region" description="Helical" evidence="14">
    <location>
        <begin position="123"/>
        <end position="140"/>
    </location>
</feature>
<keyword evidence="4 14" id="KW-1003">Cell membrane</keyword>
<dbReference type="Gene3D" id="1.10.357.140">
    <property type="entry name" value="UbiA prenyltransferase"/>
    <property type="match status" value="1"/>
</dbReference>
<dbReference type="RefSeq" id="WP_236861611.1">
    <property type="nucleotide sequence ID" value="NZ_LNQR01000058.1"/>
</dbReference>
<evidence type="ECO:0000256" key="8">
    <source>
        <dbReference type="ARBA" id="ARBA00023133"/>
    </source>
</evidence>
<evidence type="ECO:0000256" key="14">
    <source>
        <dbReference type="HAMAP-Rule" id="MF_00154"/>
    </source>
</evidence>
<dbReference type="EC" id="2.5.1.141" evidence="3 14"/>
<feature type="transmembrane region" description="Helical" evidence="14">
    <location>
        <begin position="49"/>
        <end position="74"/>
    </location>
</feature>
<evidence type="ECO:0000256" key="5">
    <source>
        <dbReference type="ARBA" id="ARBA00022679"/>
    </source>
</evidence>
<dbReference type="InterPro" id="IPR030470">
    <property type="entry name" value="UbiA_prenylTrfase_CS"/>
</dbReference>
<comment type="function">
    <text evidence="14">Converts heme B (protoheme IX) to heme O by substitution of the vinyl group on carbon 2 of heme B porphyrin ring with a hydroxyethyl farnesyl side group.</text>
</comment>
<feature type="transmembrane region" description="Helical" evidence="14">
    <location>
        <begin position="222"/>
        <end position="238"/>
    </location>
</feature>
<comment type="caution">
    <text evidence="15">The sequence shown here is derived from an EMBL/GenBank/DDBJ whole genome shotgun (WGS) entry which is preliminary data.</text>
</comment>
<keyword evidence="16" id="KW-1185">Reference proteome</keyword>
<feature type="transmembrane region" description="Helical" evidence="14">
    <location>
        <begin position="147"/>
        <end position="167"/>
    </location>
</feature>
<evidence type="ECO:0000256" key="2">
    <source>
        <dbReference type="ARBA" id="ARBA00004919"/>
    </source>
</evidence>
<comment type="catalytic activity">
    <reaction evidence="13 14">
        <text>heme b + (2E,6E)-farnesyl diphosphate + H2O = Fe(II)-heme o + diphosphate</text>
        <dbReference type="Rhea" id="RHEA:28070"/>
        <dbReference type="ChEBI" id="CHEBI:15377"/>
        <dbReference type="ChEBI" id="CHEBI:33019"/>
        <dbReference type="ChEBI" id="CHEBI:60344"/>
        <dbReference type="ChEBI" id="CHEBI:60530"/>
        <dbReference type="ChEBI" id="CHEBI:175763"/>
        <dbReference type="EC" id="2.5.1.141"/>
    </reaction>
</comment>
<gene>
    <name evidence="14" type="primary">ctaB</name>
    <name evidence="15" type="ORF">ASN18_1649</name>
</gene>
<comment type="miscellaneous">
    <text evidence="14">Carbon 2 of the heme B porphyrin ring is defined according to the Fischer nomenclature.</text>
</comment>
<evidence type="ECO:0000256" key="6">
    <source>
        <dbReference type="ARBA" id="ARBA00022692"/>
    </source>
</evidence>
<organism evidence="15 16">
    <name type="scientific">Candidatus Magnetominusculus xianensis</name>
    <dbReference type="NCBI Taxonomy" id="1748249"/>
    <lineage>
        <taxon>Bacteria</taxon>
        <taxon>Pseudomonadati</taxon>
        <taxon>Nitrospirota</taxon>
        <taxon>Nitrospiria</taxon>
        <taxon>Nitrospirales</taxon>
        <taxon>Nitrospiraceae</taxon>
        <taxon>Candidatus Magnetominusculus</taxon>
    </lineage>
</organism>
<evidence type="ECO:0000256" key="4">
    <source>
        <dbReference type="ARBA" id="ARBA00022475"/>
    </source>
</evidence>
<comment type="pathway">
    <text evidence="2 14">Porphyrin-containing compound metabolism; heme O biosynthesis; heme O from protoheme: step 1/1.</text>
</comment>
<comment type="subcellular location">
    <subcellularLocation>
        <location evidence="1 14">Cell membrane</location>
        <topology evidence="1 14">Multi-pass membrane protein</topology>
    </subcellularLocation>
</comment>